<reference evidence="6" key="2">
    <citation type="submission" date="2020-10" db="EMBL/GenBank/DDBJ databases">
        <authorList>
            <person name="Cooper E.A."/>
            <person name="Brenton Z.W."/>
            <person name="Flinn B.S."/>
            <person name="Jenkins J."/>
            <person name="Shu S."/>
            <person name="Flowers D."/>
            <person name="Luo F."/>
            <person name="Wang Y."/>
            <person name="Xia P."/>
            <person name="Barry K."/>
            <person name="Daum C."/>
            <person name="Lipzen A."/>
            <person name="Yoshinaga Y."/>
            <person name="Schmutz J."/>
            <person name="Saski C."/>
            <person name="Vermerris W."/>
            <person name="Kresovich S."/>
        </authorList>
    </citation>
    <scope>NUCLEOTIDE SEQUENCE</scope>
</reference>
<evidence type="ECO:0000256" key="2">
    <source>
        <dbReference type="ARBA" id="ARBA00007381"/>
    </source>
</evidence>
<dbReference type="InterPro" id="IPR043129">
    <property type="entry name" value="ATPase_NBD"/>
</dbReference>
<evidence type="ECO:0000256" key="5">
    <source>
        <dbReference type="RuleBase" id="RU003322"/>
    </source>
</evidence>
<dbReference type="Gene3D" id="2.60.34.10">
    <property type="entry name" value="Substrate Binding Domain Of DNAk, Chain A, domain 1"/>
    <property type="match status" value="1"/>
</dbReference>
<dbReference type="Pfam" id="PF00012">
    <property type="entry name" value="HSP70"/>
    <property type="match status" value="1"/>
</dbReference>
<dbReference type="AlphaFoldDB" id="A0A921S544"/>
<evidence type="ECO:0008006" key="8">
    <source>
        <dbReference type="Google" id="ProtNLM"/>
    </source>
</evidence>
<evidence type="ECO:0000256" key="3">
    <source>
        <dbReference type="ARBA" id="ARBA00022741"/>
    </source>
</evidence>
<dbReference type="SUPFAM" id="SSF53067">
    <property type="entry name" value="Actin-like ATPase domain"/>
    <property type="match status" value="2"/>
</dbReference>
<evidence type="ECO:0000313" key="6">
    <source>
        <dbReference type="EMBL" id="KAG0551706.1"/>
    </source>
</evidence>
<dbReference type="FunFam" id="3.30.30.30:FF:000005">
    <property type="entry name" value="Heat shock protein ssb1"/>
    <property type="match status" value="1"/>
</dbReference>
<dbReference type="Gene3D" id="3.30.30.30">
    <property type="match status" value="1"/>
</dbReference>
<keyword evidence="3 5" id="KW-0547">Nucleotide-binding</keyword>
<dbReference type="GO" id="GO:0005524">
    <property type="term" value="F:ATP binding"/>
    <property type="evidence" value="ECO:0007669"/>
    <property type="project" value="UniProtKB-KW"/>
</dbReference>
<dbReference type="InterPro" id="IPR018181">
    <property type="entry name" value="Heat_shock_70_CS"/>
</dbReference>
<dbReference type="Proteomes" id="UP000807115">
    <property type="component" value="Chromosome 1"/>
</dbReference>
<dbReference type="InterPro" id="IPR013126">
    <property type="entry name" value="Hsp_70_fam"/>
</dbReference>
<comment type="similarity">
    <text evidence="2 5">Belongs to the heat shock protein 70 family.</text>
</comment>
<protein>
    <recommendedName>
        <fullName evidence="8">Heat shock protein 70</fullName>
    </recommendedName>
</protein>
<organism evidence="6 7">
    <name type="scientific">Sorghum bicolor</name>
    <name type="common">Sorghum</name>
    <name type="synonym">Sorghum vulgare</name>
    <dbReference type="NCBI Taxonomy" id="4558"/>
    <lineage>
        <taxon>Eukaryota</taxon>
        <taxon>Viridiplantae</taxon>
        <taxon>Streptophyta</taxon>
        <taxon>Embryophyta</taxon>
        <taxon>Tracheophyta</taxon>
        <taxon>Spermatophyta</taxon>
        <taxon>Magnoliopsida</taxon>
        <taxon>Liliopsida</taxon>
        <taxon>Poales</taxon>
        <taxon>Poaceae</taxon>
        <taxon>PACMAD clade</taxon>
        <taxon>Panicoideae</taxon>
        <taxon>Andropogonodae</taxon>
        <taxon>Andropogoneae</taxon>
        <taxon>Sorghinae</taxon>
        <taxon>Sorghum</taxon>
    </lineage>
</organism>
<reference evidence="6" key="1">
    <citation type="journal article" date="2019" name="BMC Genomics">
        <title>A new reference genome for Sorghum bicolor reveals high levels of sequence similarity between sweet and grain genotypes: implications for the genetics of sugar metabolism.</title>
        <authorList>
            <person name="Cooper E.A."/>
            <person name="Brenton Z.W."/>
            <person name="Flinn B.S."/>
            <person name="Jenkins J."/>
            <person name="Shu S."/>
            <person name="Flowers D."/>
            <person name="Luo F."/>
            <person name="Wang Y."/>
            <person name="Xia P."/>
            <person name="Barry K."/>
            <person name="Daum C."/>
            <person name="Lipzen A."/>
            <person name="Yoshinaga Y."/>
            <person name="Schmutz J."/>
            <person name="Saski C."/>
            <person name="Vermerris W."/>
            <person name="Kresovich S."/>
        </authorList>
    </citation>
    <scope>NUCLEOTIDE SEQUENCE</scope>
</reference>
<accession>A0A921S544</accession>
<dbReference type="Gene3D" id="3.90.640.10">
    <property type="entry name" value="Actin, Chain A, domain 4"/>
    <property type="match status" value="1"/>
</dbReference>
<evidence type="ECO:0000256" key="1">
    <source>
        <dbReference type="ARBA" id="ARBA00004319"/>
    </source>
</evidence>
<comment type="subcellular location">
    <subcellularLocation>
        <location evidence="1">Endoplasmic reticulum lumen</location>
    </subcellularLocation>
</comment>
<dbReference type="PROSITE" id="PS01036">
    <property type="entry name" value="HSP70_3"/>
    <property type="match status" value="1"/>
</dbReference>
<dbReference type="FunFam" id="3.90.640.10:FF:000002">
    <property type="entry name" value="Heat shock 70 kDa"/>
    <property type="match status" value="1"/>
</dbReference>
<gene>
    <name evidence="6" type="ORF">BDA96_01G446100</name>
</gene>
<name>A0A921S544_SORBI</name>
<dbReference type="FunFam" id="3.30.420.40:FF:000026">
    <property type="entry name" value="Heat shock protein 70"/>
    <property type="match status" value="1"/>
</dbReference>
<evidence type="ECO:0000313" key="7">
    <source>
        <dbReference type="Proteomes" id="UP000807115"/>
    </source>
</evidence>
<keyword evidence="4 5" id="KW-0067">ATP-binding</keyword>
<dbReference type="FunFam" id="2.60.34.10:FF:000012">
    <property type="entry name" value="Heat shock 70 kDa protein"/>
    <property type="match status" value="1"/>
</dbReference>
<dbReference type="EMBL" id="CM027680">
    <property type="protein sequence ID" value="KAG0551706.1"/>
    <property type="molecule type" value="Genomic_DNA"/>
</dbReference>
<proteinExistence type="inferred from homology"/>
<dbReference type="InterPro" id="IPR029047">
    <property type="entry name" value="HSP70_peptide-bd_sf"/>
</dbReference>
<dbReference type="PROSITE" id="PS00329">
    <property type="entry name" value="HSP70_2"/>
    <property type="match status" value="1"/>
</dbReference>
<sequence length="567" mass="61951">MAAASKRGGPAVGIDLGTTYSCVAVWRRDCGEVIANDQGNRLTPSCVAFNSTDRLVGEAAVNQAALNPTNTIFEVKRLIGRRFSDESVQEDIKLWPFKVVAGPEDHPMIVVQFKGEEKKFFPEEISSMVLAKMRETAEVYLGTTIKNAVITVPVYFNNSQRQATIDAGTIAGLNVMRIINEPTAAAIAYGLDKMSVSSKGRTAYGLDKMPVSSKGRTVLVFDLGGGTFDVSLLSIDPGIDIGMGLFEVKAVAGDSHLGGADFDNEMVRFCLRDFIRKHRKVGIRSDQRALRRLKSACERAKRMLSSMPETTIEVDSLHDGIDFSVSITRSRFEELNKNIFNRFMETVEKCLFDAKVHKSSVNDVVLVGGSTRIPKVQSMLRDFFGGKELCCSINPDEAVAYGAAIQASILSGEIRDGVVGDMLLLDVIPLSLGVETRTDHTMNVLIPRNTAIPTKKVGVFTTYYDNQVSVGIKVYEGESASTTGNNLLGEFVLSGILPAPKGIAVIDVTFDIDANGVLNVSAKDRTTGRKNNITITNHSGRLSKEEILRMVQEAEMYKRKGIKLRLE</sequence>
<comment type="caution">
    <text evidence="6">The sequence shown here is derived from an EMBL/GenBank/DDBJ whole genome shotgun (WGS) entry which is preliminary data.</text>
</comment>
<dbReference type="Gene3D" id="3.30.420.40">
    <property type="match status" value="2"/>
</dbReference>
<evidence type="ECO:0000256" key="4">
    <source>
        <dbReference type="ARBA" id="ARBA00022840"/>
    </source>
</evidence>
<dbReference type="GO" id="GO:0140662">
    <property type="term" value="F:ATP-dependent protein folding chaperone"/>
    <property type="evidence" value="ECO:0007669"/>
    <property type="project" value="InterPro"/>
</dbReference>
<dbReference type="PANTHER" id="PTHR19375">
    <property type="entry name" value="HEAT SHOCK PROTEIN 70KDA"/>
    <property type="match status" value="1"/>
</dbReference>
<dbReference type="PROSITE" id="PS00297">
    <property type="entry name" value="HSP70_1"/>
    <property type="match status" value="1"/>
</dbReference>
<dbReference type="GO" id="GO:0005788">
    <property type="term" value="C:endoplasmic reticulum lumen"/>
    <property type="evidence" value="ECO:0007669"/>
    <property type="project" value="UniProtKB-SubCell"/>
</dbReference>
<dbReference type="PRINTS" id="PR00301">
    <property type="entry name" value="HEATSHOCK70"/>
</dbReference>
<dbReference type="SUPFAM" id="SSF100920">
    <property type="entry name" value="Heat shock protein 70kD (HSP70), peptide-binding domain"/>
    <property type="match status" value="1"/>
</dbReference>